<dbReference type="InterPro" id="IPR057075">
    <property type="entry name" value="bHLH_IRO3"/>
</dbReference>
<feature type="compositionally biased region" description="Polar residues" evidence="7">
    <location>
        <begin position="264"/>
        <end position="274"/>
    </location>
</feature>
<dbReference type="Proteomes" id="UP000237105">
    <property type="component" value="Unassembled WGS sequence"/>
</dbReference>
<feature type="region of interest" description="Disordered" evidence="7">
    <location>
        <begin position="242"/>
        <end position="291"/>
    </location>
</feature>
<evidence type="ECO:0000256" key="7">
    <source>
        <dbReference type="SAM" id="MobiDB-lite"/>
    </source>
</evidence>
<organism evidence="10 11">
    <name type="scientific">Parasponia andersonii</name>
    <name type="common">Sponia andersonii</name>
    <dbReference type="NCBI Taxonomy" id="3476"/>
    <lineage>
        <taxon>Eukaryota</taxon>
        <taxon>Viridiplantae</taxon>
        <taxon>Streptophyta</taxon>
        <taxon>Embryophyta</taxon>
        <taxon>Tracheophyta</taxon>
        <taxon>Spermatophyta</taxon>
        <taxon>Magnoliopsida</taxon>
        <taxon>eudicotyledons</taxon>
        <taxon>Gunneridae</taxon>
        <taxon>Pentapetalae</taxon>
        <taxon>rosids</taxon>
        <taxon>fabids</taxon>
        <taxon>Rosales</taxon>
        <taxon>Cannabaceae</taxon>
        <taxon>Parasponia</taxon>
    </lineage>
</organism>
<dbReference type="PROSITE" id="PS50888">
    <property type="entry name" value="BHLH"/>
    <property type="match status" value="1"/>
</dbReference>
<gene>
    <name evidence="10" type="ORF">PanWU01x14_174600</name>
</gene>
<dbReference type="Gene3D" id="4.10.280.10">
    <property type="entry name" value="Helix-loop-helix DNA-binding domain"/>
    <property type="match status" value="1"/>
</dbReference>
<keyword evidence="2" id="KW-0805">Transcription regulation</keyword>
<dbReference type="InterPro" id="IPR036638">
    <property type="entry name" value="HLH_DNA-bd_sf"/>
</dbReference>
<feature type="compositionally biased region" description="Polar residues" evidence="7">
    <location>
        <begin position="244"/>
        <end position="255"/>
    </location>
</feature>
<keyword evidence="8" id="KW-0472">Membrane</keyword>
<name>A0A2P5C8I5_PARAD</name>
<dbReference type="PANTHER" id="PTHR47075">
    <property type="entry name" value="TRANSCRIPTION FACTOR BHLH47"/>
    <property type="match status" value="1"/>
</dbReference>
<dbReference type="AlphaFoldDB" id="A0A2P5C8I5"/>
<keyword evidence="8" id="KW-1133">Transmembrane helix</keyword>
<accession>A0A2P5C8I5</accession>
<comment type="subcellular location">
    <subcellularLocation>
        <location evidence="1">Nucleus</location>
    </subcellularLocation>
</comment>
<reference evidence="11" key="1">
    <citation type="submission" date="2016-06" db="EMBL/GenBank/DDBJ databases">
        <title>Parallel loss of symbiosis genes in relatives of nitrogen-fixing non-legume Parasponia.</title>
        <authorList>
            <person name="Van Velzen R."/>
            <person name="Holmer R."/>
            <person name="Bu F."/>
            <person name="Rutten L."/>
            <person name="Van Zeijl A."/>
            <person name="Liu W."/>
            <person name="Santuari L."/>
            <person name="Cao Q."/>
            <person name="Sharma T."/>
            <person name="Shen D."/>
            <person name="Roswanjaya Y."/>
            <person name="Wardhani T."/>
            <person name="Kalhor M.S."/>
            <person name="Jansen J."/>
            <person name="Van den Hoogen J."/>
            <person name="Gungor B."/>
            <person name="Hartog M."/>
            <person name="Hontelez J."/>
            <person name="Verver J."/>
            <person name="Yang W.-C."/>
            <person name="Schijlen E."/>
            <person name="Repin R."/>
            <person name="Schilthuizen M."/>
            <person name="Schranz E."/>
            <person name="Heidstra R."/>
            <person name="Miyata K."/>
            <person name="Fedorova E."/>
            <person name="Kohlen W."/>
            <person name="Bisseling T."/>
            <person name="Smit S."/>
            <person name="Geurts R."/>
        </authorList>
    </citation>
    <scope>NUCLEOTIDE SEQUENCE [LARGE SCALE GENOMIC DNA]</scope>
    <source>
        <strain evidence="11">cv. WU1-14</strain>
    </source>
</reference>
<dbReference type="GO" id="GO:0005634">
    <property type="term" value="C:nucleus"/>
    <property type="evidence" value="ECO:0007669"/>
    <property type="project" value="UniProtKB-SubCell"/>
</dbReference>
<evidence type="ECO:0000313" key="11">
    <source>
        <dbReference type="Proteomes" id="UP000237105"/>
    </source>
</evidence>
<feature type="coiled-coil region" evidence="6">
    <location>
        <begin position="150"/>
        <end position="198"/>
    </location>
</feature>
<evidence type="ECO:0000256" key="4">
    <source>
        <dbReference type="ARBA" id="ARBA00023163"/>
    </source>
</evidence>
<keyword evidence="4" id="KW-0804">Transcription</keyword>
<keyword evidence="3" id="KW-0238">DNA-binding</keyword>
<dbReference type="PANTHER" id="PTHR47075:SF9">
    <property type="entry name" value="TRANSCRIPTION FACTOR BHLH47"/>
    <property type="match status" value="1"/>
</dbReference>
<sequence length="291" mass="32731">CEWRREREVTCGAHVTALILVQTLLISSQYFLNLLDPIYLILLVIGLVLAENFDLEEFRTDLQFNSTKMGSEDAVPLADRVNVVAEASADQDYPGKKNKSKVPKRVHKSEREKQKREHLNELFFELSSAIEPKQPNNGKASILCEASRLLKDLLAQIEGLRKENASLLSESHYVTVEKNELKEENSTLETQIGRLQSELEARVLQSKPDLNAPPLECLAMPADEPNLGQPHTVIVVPLIPDASQLPSNPPTSNVSKPHARYPTSDDSWTSQLLREQQPKAGKELLKDRNRE</sequence>
<feature type="domain" description="BHLH" evidence="9">
    <location>
        <begin position="103"/>
        <end position="153"/>
    </location>
</feature>
<feature type="non-terminal residue" evidence="10">
    <location>
        <position position="1"/>
    </location>
</feature>
<comment type="caution">
    <text evidence="10">The sequence shown here is derived from an EMBL/GenBank/DDBJ whole genome shotgun (WGS) entry which is preliminary data.</text>
</comment>
<keyword evidence="8" id="KW-0812">Transmembrane</keyword>
<feature type="transmembrane region" description="Helical" evidence="8">
    <location>
        <begin position="38"/>
        <end position="55"/>
    </location>
</feature>
<dbReference type="Pfam" id="PF23177">
    <property type="entry name" value="bHLH_IRO3"/>
    <property type="match status" value="1"/>
</dbReference>
<proteinExistence type="predicted"/>
<dbReference type="SUPFAM" id="SSF47459">
    <property type="entry name" value="HLH, helix-loop-helix DNA-binding domain"/>
    <property type="match status" value="1"/>
</dbReference>
<dbReference type="GO" id="GO:0046983">
    <property type="term" value="F:protein dimerization activity"/>
    <property type="evidence" value="ECO:0007669"/>
    <property type="project" value="InterPro"/>
</dbReference>
<dbReference type="EMBL" id="JXTB01000160">
    <property type="protein sequence ID" value="PON57343.1"/>
    <property type="molecule type" value="Genomic_DNA"/>
</dbReference>
<evidence type="ECO:0000256" key="1">
    <source>
        <dbReference type="ARBA" id="ARBA00004123"/>
    </source>
</evidence>
<keyword evidence="6" id="KW-0175">Coiled coil</keyword>
<feature type="compositionally biased region" description="Basic residues" evidence="7">
    <location>
        <begin position="96"/>
        <end position="108"/>
    </location>
</feature>
<keyword evidence="11" id="KW-1185">Reference proteome</keyword>
<feature type="region of interest" description="Disordered" evidence="7">
    <location>
        <begin position="89"/>
        <end position="115"/>
    </location>
</feature>
<evidence type="ECO:0000256" key="6">
    <source>
        <dbReference type="SAM" id="Coils"/>
    </source>
</evidence>
<keyword evidence="5" id="KW-0539">Nucleus</keyword>
<feature type="compositionally biased region" description="Basic and acidic residues" evidence="7">
    <location>
        <begin position="276"/>
        <end position="291"/>
    </location>
</feature>
<dbReference type="GO" id="GO:0003677">
    <property type="term" value="F:DNA binding"/>
    <property type="evidence" value="ECO:0007669"/>
    <property type="project" value="UniProtKB-KW"/>
</dbReference>
<dbReference type="STRING" id="3476.A0A2P5C8I5"/>
<evidence type="ECO:0000256" key="2">
    <source>
        <dbReference type="ARBA" id="ARBA00023015"/>
    </source>
</evidence>
<protein>
    <submittedName>
        <fullName evidence="10">Myc-type, basic helix-loop-helix (BHLH) domain containing protein</fullName>
    </submittedName>
</protein>
<dbReference type="InterPro" id="IPR011598">
    <property type="entry name" value="bHLH_dom"/>
</dbReference>
<evidence type="ECO:0000256" key="8">
    <source>
        <dbReference type="SAM" id="Phobius"/>
    </source>
</evidence>
<evidence type="ECO:0000256" key="3">
    <source>
        <dbReference type="ARBA" id="ARBA00023125"/>
    </source>
</evidence>
<evidence type="ECO:0000313" key="10">
    <source>
        <dbReference type="EMBL" id="PON57343.1"/>
    </source>
</evidence>
<evidence type="ECO:0000259" key="9">
    <source>
        <dbReference type="PROSITE" id="PS50888"/>
    </source>
</evidence>
<evidence type="ECO:0000256" key="5">
    <source>
        <dbReference type="ARBA" id="ARBA00023242"/>
    </source>
</evidence>
<dbReference type="OrthoDB" id="1931098at2759"/>